<evidence type="ECO:0000256" key="1">
    <source>
        <dbReference type="SAM" id="MobiDB-lite"/>
    </source>
</evidence>
<reference evidence="3" key="1">
    <citation type="submission" date="2015-09" db="EMBL/GenBank/DDBJ databases">
        <authorList>
            <person name="Fill T.P."/>
            <person name="Baretta J.F."/>
            <person name="de Almeida L.G."/>
            <person name="Rocha M."/>
            <person name="de Souza D.H."/>
            <person name="Malavazi I."/>
            <person name="Cerdeira L.T."/>
            <person name="Hong H."/>
            <person name="Samborskyy M."/>
            <person name="de Vasconcelos A.T."/>
            <person name="Leadlay P."/>
            <person name="Rodrigues-Filho E."/>
        </authorList>
    </citation>
    <scope>NUCLEOTIDE SEQUENCE [LARGE SCALE GENOMIC DNA]</scope>
    <source>
        <strain evidence="3">LaBioMMi 136</strain>
    </source>
</reference>
<feature type="compositionally biased region" description="Low complexity" evidence="1">
    <location>
        <begin position="191"/>
        <end position="204"/>
    </location>
</feature>
<evidence type="ECO:0000313" key="3">
    <source>
        <dbReference type="Proteomes" id="UP000190744"/>
    </source>
</evidence>
<accession>A0A1S9RPE3</accession>
<protein>
    <submittedName>
        <fullName evidence="2">Uncharacterized protein</fullName>
    </submittedName>
</protein>
<name>A0A1S9RPE3_PENBI</name>
<sequence>MAANHCTGSPTFNEVSSGAFSEWPENLPGLVCKTPPFGINSAPRFAQCCSGPVYNITSPTSPDSLAYPVTCATLCQIDPALGTFNDKYPYHWSDHFMCLTNGGTEPSEWEVVCDTITVRGEAAPTSFSHTPTGSWMTKSYDLDSMGFPVSSLVPAFSNSVSGITMTREESSATLAASTELSGMLSASVSLPISSPSASSMDRSSTATTPVTPTKAGLSPKESLKARQKEGFQVSEPTLKHLRKQLGIQLRTDCPLQQQQQRHGLEVLLTDELGIADAEGYGHQVLYHHHRRHDFHFLQHRVFEAAVGIKSGLRHPHM</sequence>
<feature type="region of interest" description="Disordered" evidence="1">
    <location>
        <begin position="191"/>
        <end position="231"/>
    </location>
</feature>
<dbReference type="EMBL" id="LJBN01000125">
    <property type="protein sequence ID" value="OOQ87414.1"/>
    <property type="molecule type" value="Genomic_DNA"/>
</dbReference>
<organism evidence="2 3">
    <name type="scientific">Penicillium brasilianum</name>
    <dbReference type="NCBI Taxonomy" id="104259"/>
    <lineage>
        <taxon>Eukaryota</taxon>
        <taxon>Fungi</taxon>
        <taxon>Dikarya</taxon>
        <taxon>Ascomycota</taxon>
        <taxon>Pezizomycotina</taxon>
        <taxon>Eurotiomycetes</taxon>
        <taxon>Eurotiomycetidae</taxon>
        <taxon>Eurotiales</taxon>
        <taxon>Aspergillaceae</taxon>
        <taxon>Penicillium</taxon>
    </lineage>
</organism>
<comment type="caution">
    <text evidence="2">The sequence shown here is derived from an EMBL/GenBank/DDBJ whole genome shotgun (WGS) entry which is preliminary data.</text>
</comment>
<dbReference type="Proteomes" id="UP000190744">
    <property type="component" value="Unassembled WGS sequence"/>
</dbReference>
<proteinExistence type="predicted"/>
<evidence type="ECO:0000313" key="2">
    <source>
        <dbReference type="EMBL" id="OOQ87414.1"/>
    </source>
</evidence>
<dbReference type="AlphaFoldDB" id="A0A1S9RPE3"/>
<gene>
    <name evidence="2" type="ORF">PEBR_17384</name>
</gene>